<dbReference type="STRING" id="1391654.AKJ09_02290"/>
<organism evidence="1 2">
    <name type="scientific">Labilithrix luteola</name>
    <dbReference type="NCBI Taxonomy" id="1391654"/>
    <lineage>
        <taxon>Bacteria</taxon>
        <taxon>Pseudomonadati</taxon>
        <taxon>Myxococcota</taxon>
        <taxon>Polyangia</taxon>
        <taxon>Polyangiales</taxon>
        <taxon>Labilitrichaceae</taxon>
        <taxon>Labilithrix</taxon>
    </lineage>
</organism>
<dbReference type="KEGG" id="llu:AKJ09_02290"/>
<evidence type="ECO:0000313" key="2">
    <source>
        <dbReference type="Proteomes" id="UP000064967"/>
    </source>
</evidence>
<gene>
    <name evidence="1" type="ORF">AKJ09_02290</name>
</gene>
<accession>A0A0K1PQF9</accession>
<evidence type="ECO:0000313" key="1">
    <source>
        <dbReference type="EMBL" id="AKU95626.1"/>
    </source>
</evidence>
<sequence length="53" mass="5647">MFALDMTVSFWCDVLAQPIASAPSVSASTPVRNTLAVVIESEADCCAVFMHGR</sequence>
<proteinExistence type="predicted"/>
<dbReference type="AlphaFoldDB" id="A0A0K1PQF9"/>
<dbReference type="Proteomes" id="UP000064967">
    <property type="component" value="Chromosome"/>
</dbReference>
<protein>
    <submittedName>
        <fullName evidence="1">Uncharacterized protein</fullName>
    </submittedName>
</protein>
<name>A0A0K1PQF9_9BACT</name>
<reference evidence="1 2" key="1">
    <citation type="submission" date="2015-08" db="EMBL/GenBank/DDBJ databases">
        <authorList>
            <person name="Babu N.S."/>
            <person name="Beckwith C.J."/>
            <person name="Beseler K.G."/>
            <person name="Brison A."/>
            <person name="Carone J.V."/>
            <person name="Caskin T.P."/>
            <person name="Diamond M."/>
            <person name="Durham M.E."/>
            <person name="Foxe J.M."/>
            <person name="Go M."/>
            <person name="Henderson B.A."/>
            <person name="Jones I.B."/>
            <person name="McGettigan J.A."/>
            <person name="Micheletti S.J."/>
            <person name="Nasrallah M.E."/>
            <person name="Ortiz D."/>
            <person name="Piller C.R."/>
            <person name="Privatt S.R."/>
            <person name="Schneider S.L."/>
            <person name="Sharp S."/>
            <person name="Smith T.C."/>
            <person name="Stanton J.D."/>
            <person name="Ullery H.E."/>
            <person name="Wilson R.J."/>
            <person name="Serrano M.G."/>
            <person name="Buck G."/>
            <person name="Lee V."/>
            <person name="Wang Y."/>
            <person name="Carvalho R."/>
            <person name="Voegtly L."/>
            <person name="Shi R."/>
            <person name="Duckworth R."/>
            <person name="Johnson A."/>
            <person name="Loviza R."/>
            <person name="Walstead R."/>
            <person name="Shah Z."/>
            <person name="Kiflezghi M."/>
            <person name="Wade K."/>
            <person name="Ball S.L."/>
            <person name="Bradley K.W."/>
            <person name="Asai D.J."/>
            <person name="Bowman C.A."/>
            <person name="Russell D.A."/>
            <person name="Pope W.H."/>
            <person name="Jacobs-Sera D."/>
            <person name="Hendrix R.W."/>
            <person name="Hatfull G.F."/>
        </authorList>
    </citation>
    <scope>NUCLEOTIDE SEQUENCE [LARGE SCALE GENOMIC DNA]</scope>
    <source>
        <strain evidence="1 2">DSM 27648</strain>
    </source>
</reference>
<keyword evidence="2" id="KW-1185">Reference proteome</keyword>
<dbReference type="EMBL" id="CP012333">
    <property type="protein sequence ID" value="AKU95626.1"/>
    <property type="molecule type" value="Genomic_DNA"/>
</dbReference>